<evidence type="ECO:0000313" key="1">
    <source>
        <dbReference type="EMBL" id="CAF1681511.1"/>
    </source>
</evidence>
<dbReference type="EMBL" id="CAJNOQ010066846">
    <property type="protein sequence ID" value="CAF1681511.1"/>
    <property type="molecule type" value="Genomic_DNA"/>
</dbReference>
<name>A0A816H1J4_9BILA</name>
<dbReference type="AlphaFoldDB" id="A0A816H1J4"/>
<dbReference type="EMBL" id="CAJOBC010155479">
    <property type="protein sequence ID" value="CAF4684506.1"/>
    <property type="molecule type" value="Genomic_DNA"/>
</dbReference>
<proteinExistence type="predicted"/>
<dbReference type="Proteomes" id="UP000681722">
    <property type="component" value="Unassembled WGS sequence"/>
</dbReference>
<evidence type="ECO:0000313" key="3">
    <source>
        <dbReference type="Proteomes" id="UP000663829"/>
    </source>
</evidence>
<feature type="non-terminal residue" evidence="1">
    <location>
        <position position="1"/>
    </location>
</feature>
<feature type="non-terminal residue" evidence="1">
    <location>
        <position position="29"/>
    </location>
</feature>
<sequence length="29" mass="3079">TETGRVGSDCLGSGSGQCKKYWFGSGRVR</sequence>
<accession>A0A816H1J4</accession>
<keyword evidence="3" id="KW-1185">Reference proteome</keyword>
<evidence type="ECO:0000313" key="2">
    <source>
        <dbReference type="EMBL" id="CAF4684506.1"/>
    </source>
</evidence>
<dbReference type="Proteomes" id="UP000663829">
    <property type="component" value="Unassembled WGS sequence"/>
</dbReference>
<protein>
    <submittedName>
        <fullName evidence="1">Uncharacterized protein</fullName>
    </submittedName>
</protein>
<comment type="caution">
    <text evidence="1">The sequence shown here is derived from an EMBL/GenBank/DDBJ whole genome shotgun (WGS) entry which is preliminary data.</text>
</comment>
<reference evidence="1" key="1">
    <citation type="submission" date="2021-02" db="EMBL/GenBank/DDBJ databases">
        <authorList>
            <person name="Nowell W R."/>
        </authorList>
    </citation>
    <scope>NUCLEOTIDE SEQUENCE</scope>
</reference>
<organism evidence="1 3">
    <name type="scientific">Didymodactylos carnosus</name>
    <dbReference type="NCBI Taxonomy" id="1234261"/>
    <lineage>
        <taxon>Eukaryota</taxon>
        <taxon>Metazoa</taxon>
        <taxon>Spiralia</taxon>
        <taxon>Gnathifera</taxon>
        <taxon>Rotifera</taxon>
        <taxon>Eurotatoria</taxon>
        <taxon>Bdelloidea</taxon>
        <taxon>Philodinida</taxon>
        <taxon>Philodinidae</taxon>
        <taxon>Didymodactylos</taxon>
    </lineage>
</organism>
<gene>
    <name evidence="1" type="ORF">GPM918_LOCUS46608</name>
    <name evidence="2" type="ORF">SRO942_LOCUS51132</name>
</gene>